<accession>A0A1E1WIB5</accession>
<name>A0A1E1WIB5_PECGO</name>
<organism evidence="1">
    <name type="scientific">Pectinophora gossypiella</name>
    <name type="common">Cotton pink bollworm</name>
    <name type="synonym">Depressaria gossypiella</name>
    <dbReference type="NCBI Taxonomy" id="13191"/>
    <lineage>
        <taxon>Eukaryota</taxon>
        <taxon>Metazoa</taxon>
        <taxon>Ecdysozoa</taxon>
        <taxon>Arthropoda</taxon>
        <taxon>Hexapoda</taxon>
        <taxon>Insecta</taxon>
        <taxon>Pterygota</taxon>
        <taxon>Neoptera</taxon>
        <taxon>Endopterygota</taxon>
        <taxon>Lepidoptera</taxon>
        <taxon>Glossata</taxon>
        <taxon>Ditrysia</taxon>
        <taxon>Gelechioidea</taxon>
        <taxon>Gelechiidae</taxon>
        <taxon>Apatetrinae</taxon>
        <taxon>Pectinophora</taxon>
    </lineage>
</organism>
<evidence type="ECO:0000313" key="1">
    <source>
        <dbReference type="EMBL" id="JAT86698.1"/>
    </source>
</evidence>
<dbReference type="EMBL" id="GDQN01004356">
    <property type="protein sequence ID" value="JAT86698.1"/>
    <property type="molecule type" value="Transcribed_RNA"/>
</dbReference>
<dbReference type="OrthoDB" id="61870at2759"/>
<proteinExistence type="predicted"/>
<protein>
    <submittedName>
        <fullName evidence="1">Uncharacterized protein</fullName>
    </submittedName>
</protein>
<gene>
    <name evidence="1" type="ORF">g.5276</name>
</gene>
<sequence>MNQDIMHCLSVDQWAGLKEVFRNDWPRGITGYYAVDTLSKWMNLGLNYGFKVLNPFGKPENGMIAVIKDETEFIEMLIECPQDDTSKLEEALKRTQLIDWSREIVVLFPPRHVVEGVKRIAGDIKMEVQWIHPLKLYILSKESPLYDVWYVSHNCIG</sequence>
<reference evidence="1" key="1">
    <citation type="submission" date="2015-09" db="EMBL/GenBank/DDBJ databases">
        <title>De novo assembly of Pectinophora gossypiella (Pink Bollworm) gut transcriptome.</title>
        <authorList>
            <person name="Tassone E.E."/>
        </authorList>
    </citation>
    <scope>NUCLEOTIDE SEQUENCE</scope>
</reference>
<dbReference type="AlphaFoldDB" id="A0A1E1WIB5"/>